<evidence type="ECO:0000313" key="2">
    <source>
        <dbReference type="Proteomes" id="UP000662637"/>
    </source>
</evidence>
<organism evidence="1 2">
    <name type="scientific">Marmota monax</name>
    <name type="common">Woodchuck</name>
    <dbReference type="NCBI Taxonomy" id="9995"/>
    <lineage>
        <taxon>Eukaryota</taxon>
        <taxon>Metazoa</taxon>
        <taxon>Chordata</taxon>
        <taxon>Craniata</taxon>
        <taxon>Vertebrata</taxon>
        <taxon>Euteleostomi</taxon>
        <taxon>Mammalia</taxon>
        <taxon>Eutheria</taxon>
        <taxon>Euarchontoglires</taxon>
        <taxon>Glires</taxon>
        <taxon>Rodentia</taxon>
        <taxon>Sciuromorpha</taxon>
        <taxon>Sciuridae</taxon>
        <taxon>Xerinae</taxon>
        <taxon>Marmotini</taxon>
        <taxon>Marmota</taxon>
    </lineage>
</organism>
<protein>
    <submittedName>
        <fullName evidence="1">Uncharacterized protein</fullName>
    </submittedName>
</protein>
<sequence>MLDPAVGESTGLLSATSGGRRRGYGRPIGVEGIQVLGTGNLIISDVTVQHSGVYVCAANRPGTRVRRTAQGRLVSCRFSIPCHPVPTYALSLATHQVPAAALGSLGDSLGCAAHVPPSSLKSRWPPPASLTRPPRAVLIHTCGTNTLTPACLRLPERLSFSHVLVSARCMCRTAWAPRARGPCR</sequence>
<accession>A0A834UT94</accession>
<dbReference type="InterPro" id="IPR036179">
    <property type="entry name" value="Ig-like_dom_sf"/>
</dbReference>
<dbReference type="AlphaFoldDB" id="A0A834UT94"/>
<dbReference type="InterPro" id="IPR013783">
    <property type="entry name" value="Ig-like_fold"/>
</dbReference>
<gene>
    <name evidence="1" type="ORF">GHT09_017745</name>
</gene>
<dbReference type="CDD" id="cd00096">
    <property type="entry name" value="Ig"/>
    <property type="match status" value="1"/>
</dbReference>
<dbReference type="Gene3D" id="2.60.40.10">
    <property type="entry name" value="Immunoglobulins"/>
    <property type="match status" value="1"/>
</dbReference>
<proteinExistence type="predicted"/>
<name>A0A834UT94_MARMO</name>
<comment type="caution">
    <text evidence="1">The sequence shown here is derived from an EMBL/GenBank/DDBJ whole genome shotgun (WGS) entry which is preliminary data.</text>
</comment>
<dbReference type="SUPFAM" id="SSF48726">
    <property type="entry name" value="Immunoglobulin"/>
    <property type="match status" value="1"/>
</dbReference>
<dbReference type="Proteomes" id="UP000662637">
    <property type="component" value="Unassembled WGS sequence"/>
</dbReference>
<evidence type="ECO:0000313" key="1">
    <source>
        <dbReference type="EMBL" id="KAF7471012.1"/>
    </source>
</evidence>
<reference evidence="1" key="1">
    <citation type="submission" date="2020-08" db="EMBL/GenBank/DDBJ databases">
        <authorList>
            <person name="Shumante A."/>
            <person name="Zimin A.V."/>
            <person name="Puiu D."/>
            <person name="Salzberg S.L."/>
        </authorList>
    </citation>
    <scope>NUCLEOTIDE SEQUENCE</scope>
    <source>
        <strain evidence="1">WC2-LM</strain>
        <tissue evidence="1">Liver</tissue>
    </source>
</reference>
<dbReference type="EMBL" id="WJEC01006882">
    <property type="protein sequence ID" value="KAF7471012.1"/>
    <property type="molecule type" value="Genomic_DNA"/>
</dbReference>